<keyword evidence="3" id="KW-0285">Flavoprotein</keyword>
<dbReference type="PANTHER" id="PTHR42784">
    <property type="entry name" value="PYRANOSE 2-OXIDASE"/>
    <property type="match status" value="1"/>
</dbReference>
<evidence type="ECO:0000259" key="6">
    <source>
        <dbReference type="Pfam" id="PF00732"/>
    </source>
</evidence>
<dbReference type="Proteomes" id="UP001160625">
    <property type="component" value="Unassembled WGS sequence"/>
</dbReference>
<keyword evidence="9" id="KW-1185">Reference proteome</keyword>
<evidence type="ECO:0000256" key="5">
    <source>
        <dbReference type="ARBA" id="ARBA00023002"/>
    </source>
</evidence>
<dbReference type="SUPFAM" id="SSF51905">
    <property type="entry name" value="FAD/NAD(P)-binding domain"/>
    <property type="match status" value="1"/>
</dbReference>
<evidence type="ECO:0000256" key="2">
    <source>
        <dbReference type="ARBA" id="ARBA00010790"/>
    </source>
</evidence>
<evidence type="ECO:0000313" key="9">
    <source>
        <dbReference type="Proteomes" id="UP001160625"/>
    </source>
</evidence>
<sequence length="559" mass="60959">MTDFDAIVIGSGISGGWAAKELTERGLKVMMIERGPMIEHGSGYVTETTAPWDLPYRGFGDPRLFERDYAVQSQGMGFDEWTYRHFVSDAQHPYQTSETDPFSWRRGYQLGGKSLLWGRQCYRMSDLDFGANAADGHGVDWPIRYADLSPWYDHVEDFIGVSGSRDGLPQLPDGVYQPPMALNPLELEIKARVEARWPDRRVTIGRTSNLTEPKPGRAKCQYRSICARGCSYGAYFSTQSSTLPAAQATGRLTLRTDAVVDRILHDPATGRATGVEIIDTQSEERSRVTARVIFSCAGTINSVGVLLRSASEAFPHGLGNTNDVLGRYFMDHALTASVIAEIPGFDEHIYFGNRPAPFIIPRFVNLANAERDVLRGYSYQAVTYRRGWPKGFNIAGVGADYKDQLHAPGPWILFLGAFAETLPNAENRITLAPNAVEANGLPQMRIDFRYGANERALLARAQAEAQAMVGLVGAKILSTSAEPGPGGSAVHEMGGARMGRDPATSILNGRNQIHGVDNVFVTDGAAMASTACQNPSLTYMAMTARAAAFAVEQMQAGAL</sequence>
<evidence type="ECO:0000313" key="8">
    <source>
        <dbReference type="EMBL" id="MDH7640024.1"/>
    </source>
</evidence>
<feature type="domain" description="Glucose-methanol-choline oxidoreductase N-terminal" evidence="6">
    <location>
        <begin position="98"/>
        <end position="332"/>
    </location>
</feature>
<reference evidence="8" key="1">
    <citation type="submission" date="2023-04" db="EMBL/GenBank/DDBJ databases">
        <title>Sphingomonas sp. MAHUQ-71 isolated from rice field.</title>
        <authorList>
            <person name="Huq M.A."/>
        </authorList>
    </citation>
    <scope>NUCLEOTIDE SEQUENCE</scope>
    <source>
        <strain evidence="8">MAHUQ-71</strain>
    </source>
</reference>
<protein>
    <submittedName>
        <fullName evidence="8">GMC family oxidoreductase</fullName>
    </submittedName>
</protein>
<evidence type="ECO:0000259" key="7">
    <source>
        <dbReference type="Pfam" id="PF05199"/>
    </source>
</evidence>
<dbReference type="InterPro" id="IPR051473">
    <property type="entry name" value="P2Ox-like"/>
</dbReference>
<name>A0ABT6N4R6_9SPHN</name>
<dbReference type="PANTHER" id="PTHR42784:SF1">
    <property type="entry name" value="PYRANOSE 2-OXIDASE"/>
    <property type="match status" value="1"/>
</dbReference>
<accession>A0ABT6N4R6</accession>
<comment type="similarity">
    <text evidence="2">Belongs to the GMC oxidoreductase family.</text>
</comment>
<proteinExistence type="inferred from homology"/>
<comment type="cofactor">
    <cofactor evidence="1">
        <name>FAD</name>
        <dbReference type="ChEBI" id="CHEBI:57692"/>
    </cofactor>
</comment>
<keyword evidence="5" id="KW-0560">Oxidoreductase</keyword>
<dbReference type="EMBL" id="JARYGZ010000002">
    <property type="protein sequence ID" value="MDH7640024.1"/>
    <property type="molecule type" value="Genomic_DNA"/>
</dbReference>
<dbReference type="Pfam" id="PF05199">
    <property type="entry name" value="GMC_oxred_C"/>
    <property type="match status" value="1"/>
</dbReference>
<organism evidence="8 9">
    <name type="scientific">Sphingomonas oryzagri</name>
    <dbReference type="NCBI Taxonomy" id="3042314"/>
    <lineage>
        <taxon>Bacteria</taxon>
        <taxon>Pseudomonadati</taxon>
        <taxon>Pseudomonadota</taxon>
        <taxon>Alphaproteobacteria</taxon>
        <taxon>Sphingomonadales</taxon>
        <taxon>Sphingomonadaceae</taxon>
        <taxon>Sphingomonas</taxon>
    </lineage>
</organism>
<dbReference type="InterPro" id="IPR036188">
    <property type="entry name" value="FAD/NAD-bd_sf"/>
</dbReference>
<comment type="caution">
    <text evidence="8">The sequence shown here is derived from an EMBL/GenBank/DDBJ whole genome shotgun (WGS) entry which is preliminary data.</text>
</comment>
<keyword evidence="4" id="KW-0274">FAD</keyword>
<gene>
    <name evidence="8" type="ORF">QGN17_14905</name>
</gene>
<dbReference type="Pfam" id="PF00732">
    <property type="entry name" value="GMC_oxred_N"/>
    <property type="match status" value="1"/>
</dbReference>
<dbReference type="InterPro" id="IPR007867">
    <property type="entry name" value="GMC_OxRtase_C"/>
</dbReference>
<evidence type="ECO:0000256" key="1">
    <source>
        <dbReference type="ARBA" id="ARBA00001974"/>
    </source>
</evidence>
<dbReference type="InterPro" id="IPR000172">
    <property type="entry name" value="GMC_OxRdtase_N"/>
</dbReference>
<dbReference type="Gene3D" id="3.50.50.60">
    <property type="entry name" value="FAD/NAD(P)-binding domain"/>
    <property type="match status" value="2"/>
</dbReference>
<dbReference type="SUPFAM" id="SSF54373">
    <property type="entry name" value="FAD-linked reductases, C-terminal domain"/>
    <property type="match status" value="1"/>
</dbReference>
<dbReference type="RefSeq" id="WP_281045387.1">
    <property type="nucleotide sequence ID" value="NZ_JARYGZ010000002.1"/>
</dbReference>
<evidence type="ECO:0000256" key="4">
    <source>
        <dbReference type="ARBA" id="ARBA00022827"/>
    </source>
</evidence>
<evidence type="ECO:0000256" key="3">
    <source>
        <dbReference type="ARBA" id="ARBA00022630"/>
    </source>
</evidence>
<feature type="domain" description="Glucose-methanol-choline oxidoreductase C-terminal" evidence="7">
    <location>
        <begin position="423"/>
        <end position="542"/>
    </location>
</feature>